<feature type="site" description="Transition state stabilizer" evidence="17">
    <location>
        <position position="387"/>
    </location>
</feature>
<dbReference type="PANTHER" id="PTHR43651">
    <property type="entry name" value="1,4-ALPHA-GLUCAN-BRANCHING ENZYME"/>
    <property type="match status" value="1"/>
</dbReference>
<feature type="binding site" evidence="16">
    <location>
        <begin position="386"/>
        <end position="391"/>
    </location>
    <ligand>
        <name>substrate</name>
    </ligand>
</feature>
<keyword evidence="7 14" id="KW-0378">Hydrolase</keyword>
<comment type="subcellular location">
    <subcellularLocation>
        <location evidence="1 15">Cytoplasm</location>
    </subcellularLocation>
</comment>
<feature type="binding site" evidence="16">
    <location>
        <begin position="257"/>
        <end position="262"/>
    </location>
    <ligand>
        <name>substrate</name>
    </ligand>
</feature>
<feature type="binding site" evidence="16">
    <location>
        <begin position="316"/>
        <end position="320"/>
    </location>
    <ligand>
        <name>substrate</name>
    </ligand>
</feature>
<evidence type="ECO:0000256" key="15">
    <source>
        <dbReference type="PIRSR" id="PIRSR006337-1"/>
    </source>
</evidence>
<dbReference type="GO" id="GO:0005992">
    <property type="term" value="P:trehalose biosynthetic process"/>
    <property type="evidence" value="ECO:0007669"/>
    <property type="project" value="UniProtKB-UniRule"/>
</dbReference>
<evidence type="ECO:0000256" key="8">
    <source>
        <dbReference type="ARBA" id="ARBA00023277"/>
    </source>
</evidence>
<evidence type="ECO:0000256" key="2">
    <source>
        <dbReference type="ARBA" id="ARBA00005199"/>
    </source>
</evidence>
<dbReference type="SUPFAM" id="SSF51445">
    <property type="entry name" value="(Trans)glycosidases"/>
    <property type="match status" value="1"/>
</dbReference>
<dbReference type="InterPro" id="IPR022567">
    <property type="entry name" value="DUF3459"/>
</dbReference>
<gene>
    <name evidence="19" type="primary">treZ</name>
    <name evidence="19" type="ORF">SIL87_18805</name>
</gene>
<dbReference type="InterPro" id="IPR014756">
    <property type="entry name" value="Ig_E-set"/>
</dbReference>
<comment type="similarity">
    <text evidence="3 14">Belongs to the glycosyl hydrolase 13 family.</text>
</comment>
<dbReference type="EC" id="3.2.1.141" evidence="4 13"/>
<evidence type="ECO:0000256" key="14">
    <source>
        <dbReference type="PIRNR" id="PIRNR006337"/>
    </source>
</evidence>
<dbReference type="CDD" id="cd02853">
    <property type="entry name" value="E_set_MTHase_like_N"/>
    <property type="match status" value="1"/>
</dbReference>
<keyword evidence="8" id="KW-0119">Carbohydrate metabolism</keyword>
<keyword evidence="6" id="KW-0963">Cytoplasm</keyword>
<keyword evidence="9 14" id="KW-0326">Glycosidase</keyword>
<evidence type="ECO:0000313" key="20">
    <source>
        <dbReference type="Proteomes" id="UP001279553"/>
    </source>
</evidence>
<evidence type="ECO:0000256" key="16">
    <source>
        <dbReference type="PIRSR" id="PIRSR006337-2"/>
    </source>
</evidence>
<evidence type="ECO:0000256" key="12">
    <source>
        <dbReference type="ARBA" id="ARBA00034013"/>
    </source>
</evidence>
<dbReference type="InterPro" id="IPR044901">
    <property type="entry name" value="Trehalose_TreZ_E-set_sf"/>
</dbReference>
<dbReference type="PANTHER" id="PTHR43651:SF11">
    <property type="entry name" value="MALTO-OLIGOSYLTREHALOSE TREHALOHYDROLASE"/>
    <property type="match status" value="1"/>
</dbReference>
<dbReference type="Proteomes" id="UP001279553">
    <property type="component" value="Unassembled WGS sequence"/>
</dbReference>
<feature type="domain" description="Glycosyl hydrolase family 13 catalytic" evidence="18">
    <location>
        <begin position="126"/>
        <end position="454"/>
    </location>
</feature>
<keyword evidence="20" id="KW-1185">Reference proteome</keyword>
<comment type="caution">
    <text evidence="19">The sequence shown here is derived from an EMBL/GenBank/DDBJ whole genome shotgun (WGS) entry which is preliminary data.</text>
</comment>
<comment type="catalytic activity">
    <reaction evidence="12 14">
        <text>hydrolysis of (1-&gt;4)-alpha-D-glucosidic linkage in 4-alpha-D-[(1-&gt;4)-alpha-D-glucanosyl]n trehalose to yield trehalose and (1-&gt;4)-alpha-D-glucan.</text>
        <dbReference type="EC" id="3.2.1.141"/>
    </reaction>
</comment>
<dbReference type="SMART" id="SM00642">
    <property type="entry name" value="Aamy"/>
    <property type="match status" value="1"/>
</dbReference>
<comment type="pathway">
    <text evidence="2 14">Glycan biosynthesis; trehalose biosynthesis.</text>
</comment>
<evidence type="ECO:0000256" key="6">
    <source>
        <dbReference type="ARBA" id="ARBA00022490"/>
    </source>
</evidence>
<dbReference type="CDD" id="cd11325">
    <property type="entry name" value="AmyAc_GTHase"/>
    <property type="match status" value="1"/>
</dbReference>
<evidence type="ECO:0000256" key="7">
    <source>
        <dbReference type="ARBA" id="ARBA00022801"/>
    </source>
</evidence>
<evidence type="ECO:0000256" key="4">
    <source>
        <dbReference type="ARBA" id="ARBA00012268"/>
    </source>
</evidence>
<evidence type="ECO:0000259" key="18">
    <source>
        <dbReference type="SMART" id="SM00642"/>
    </source>
</evidence>
<dbReference type="PIRSF" id="PIRSF006337">
    <property type="entry name" value="Trehalose_TreZ"/>
    <property type="match status" value="1"/>
</dbReference>
<dbReference type="GO" id="GO:0005737">
    <property type="term" value="C:cytoplasm"/>
    <property type="evidence" value="ECO:0007669"/>
    <property type="project" value="UniProtKB-SubCell"/>
</dbReference>
<evidence type="ECO:0000256" key="3">
    <source>
        <dbReference type="ARBA" id="ARBA00008061"/>
    </source>
</evidence>
<name>A0AAW9DW23_ACIAO</name>
<organism evidence="19 20">
    <name type="scientific">Acidiphilium acidophilum</name>
    <name type="common">Thiobacillus acidophilus</name>
    <dbReference type="NCBI Taxonomy" id="76588"/>
    <lineage>
        <taxon>Bacteria</taxon>
        <taxon>Pseudomonadati</taxon>
        <taxon>Pseudomonadota</taxon>
        <taxon>Alphaproteobacteria</taxon>
        <taxon>Acetobacterales</taxon>
        <taxon>Acidocellaceae</taxon>
        <taxon>Acidiphilium</taxon>
    </lineage>
</organism>
<dbReference type="Gene3D" id="2.60.40.10">
    <property type="entry name" value="Immunoglobulins"/>
    <property type="match status" value="1"/>
</dbReference>
<dbReference type="Pfam" id="PF11941">
    <property type="entry name" value="DUF3459"/>
    <property type="match status" value="1"/>
</dbReference>
<protein>
    <recommendedName>
        <fullName evidence="5 13">Malto-oligosyltrehalose trehalohydrolase</fullName>
        <shortName evidence="14">MTHase</shortName>
        <ecNumber evidence="4 13">3.2.1.141</ecNumber>
    </recommendedName>
    <alternativeName>
        <fullName evidence="11 14">4-alpha-D-((1-&gt;4)-alpha-D-glucano)trehalose trehalohydrolase</fullName>
    </alternativeName>
    <alternativeName>
        <fullName evidence="10 14">Maltooligosyl trehalose trehalohydrolase</fullName>
    </alternativeName>
</protein>
<dbReference type="Pfam" id="PF00128">
    <property type="entry name" value="Alpha-amylase"/>
    <property type="match status" value="1"/>
</dbReference>
<dbReference type="Gene3D" id="3.20.20.80">
    <property type="entry name" value="Glycosidases"/>
    <property type="match status" value="1"/>
</dbReference>
<evidence type="ECO:0000256" key="13">
    <source>
        <dbReference type="NCBIfam" id="TIGR02402"/>
    </source>
</evidence>
<dbReference type="InterPro" id="IPR013783">
    <property type="entry name" value="Ig-like_fold"/>
</dbReference>
<evidence type="ECO:0000256" key="10">
    <source>
        <dbReference type="ARBA" id="ARBA00032057"/>
    </source>
</evidence>
<evidence type="ECO:0000256" key="9">
    <source>
        <dbReference type="ARBA" id="ARBA00023295"/>
    </source>
</evidence>
<evidence type="ECO:0000256" key="5">
    <source>
        <dbReference type="ARBA" id="ARBA00015938"/>
    </source>
</evidence>
<dbReference type="InterPro" id="IPR012768">
    <property type="entry name" value="Trehalose_TreZ"/>
</dbReference>
<dbReference type="AlphaFoldDB" id="A0AAW9DW23"/>
<feature type="active site" description="Proton donor" evidence="15">
    <location>
        <position position="292"/>
    </location>
</feature>
<accession>A0AAW9DW23</accession>
<dbReference type="InterPro" id="IPR017853">
    <property type="entry name" value="GH"/>
</dbReference>
<evidence type="ECO:0000256" key="1">
    <source>
        <dbReference type="ARBA" id="ARBA00004496"/>
    </source>
</evidence>
<dbReference type="SUPFAM" id="SSF81296">
    <property type="entry name" value="E set domains"/>
    <property type="match status" value="1"/>
</dbReference>
<proteinExistence type="inferred from homology"/>
<reference evidence="19 20" key="1">
    <citation type="submission" date="2023-11" db="EMBL/GenBank/DDBJ databases">
        <title>MicrobeMod: A computational toolkit for identifying prokaryotic methylation and restriction-modification with nanopore sequencing.</title>
        <authorList>
            <person name="Crits-Christoph A."/>
            <person name="Kang S.C."/>
            <person name="Lee H."/>
            <person name="Ostrov N."/>
        </authorList>
    </citation>
    <scope>NUCLEOTIDE SEQUENCE [LARGE SCALE GENOMIC DNA]</scope>
    <source>
        <strain evidence="19 20">DSMZ 700</strain>
    </source>
</reference>
<dbReference type="EMBL" id="JAWXYB010000018">
    <property type="protein sequence ID" value="MDX5932806.1"/>
    <property type="molecule type" value="Genomic_DNA"/>
</dbReference>
<dbReference type="Gene3D" id="1.10.10.760">
    <property type="entry name" value="E-set domains of sugar-utilizing enzymes"/>
    <property type="match status" value="1"/>
</dbReference>
<dbReference type="GO" id="GO:0033942">
    <property type="term" value="F:4-alpha-D-(1-&gt;4)-alpha-D-glucanotrehalose trehalohydrolase activity"/>
    <property type="evidence" value="ECO:0007669"/>
    <property type="project" value="UniProtKB-EC"/>
</dbReference>
<feature type="active site" description="Nucleophile" evidence="15">
    <location>
        <position position="259"/>
    </location>
</feature>
<evidence type="ECO:0000256" key="11">
    <source>
        <dbReference type="ARBA" id="ARBA00033284"/>
    </source>
</evidence>
<sequence length="592" mass="64570">MTDTARHDIRPGAAMIGQGRARFRVWAPGCEAVGLVLRGGDALPMTRDEAGFFTLEAAAKPGDTYRFAIGGGNTLPDPASRLQAGDVHDASVVPDPAPYHWRHPAWAGRPWHETVLYELHPGACGGYAGIEAMLPRLAEIGFTAIELMPIADFPGRHNWGYDGVLPYAPDTAYGTQEALKHLIDTAHGLGLMVFLDVVYNHFGPDGNYLHSYAPQFFREDMKTPWGGAIDYRREPVRRYFIDNAIYWLDEFRFDGLRFDAVHAIKDDKFLATMAHEIRAAIDPARQIHLVLENDDNNATLLAPDGAGALYDAQWADDTHHCFHVLLTGEQGGYYEDYPEAAAQLARCLDSGFAYQGEASPHRDGEHRGTPSGHLPPTAFVAFLQNHDQIGNRAFGERLTTLADHDGLRAAMFLLLLSPQIPLVFMGEEYGEERPFLYFTDHASAELAEAVKTGRQAEFSKFPAFSSAEAQRAIPDPNDKATFAASIPSFDDAEAPGAGWRLFHTALLGIRREIVVPRIPGARSLGATALGRSGVRASWRLGDESVLTIAANFGEEPVACEPGEGMVLAASPPTGRADAMLPGRTAVAWFAPS</sequence>
<dbReference type="InterPro" id="IPR006047">
    <property type="entry name" value="GH13_cat_dom"/>
</dbReference>
<dbReference type="RefSeq" id="WP_319615656.1">
    <property type="nucleotide sequence ID" value="NZ_JAWXYB010000018.1"/>
</dbReference>
<dbReference type="NCBIfam" id="TIGR02402">
    <property type="entry name" value="trehalose_TreZ"/>
    <property type="match status" value="1"/>
</dbReference>
<evidence type="ECO:0000313" key="19">
    <source>
        <dbReference type="EMBL" id="MDX5932806.1"/>
    </source>
</evidence>
<evidence type="ECO:0000256" key="17">
    <source>
        <dbReference type="PIRSR" id="PIRSR006337-3"/>
    </source>
</evidence>